<protein>
    <submittedName>
        <fullName evidence="2">Uncharacterized protein</fullName>
    </submittedName>
</protein>
<proteinExistence type="predicted"/>
<sequence length="328" mass="37251">MDRRFTVSENETLRLPNDFRLPVECKSYILTKEELSKCENRMVCTYENLKALRACGEIRLDEMNVNGYTHQHETTIVLGSSLMFSGAHYIIEQVGDIAFEELKAAIIALEEHMLGYIGNDKRYIEIYENLCSIQKLQETYSMYVITPQLESREWRDAALRNFIVREERSLLEVIVFSGILRMSRDEASRLSIKLAIDSGNSMGTLTIVRDALRSIPDVSPALAEACVHGCEFVLWRLKETLGNGSDSVPEPEMIDQSVDSVFILSRVLRILEPATAHSLSLQESVAMMHGYTNIFIQLMNQCMLDDSTSDSFSEKEHSKNEEVVGAEK</sequence>
<dbReference type="EMBL" id="JAVFWL010000004">
    <property type="protein sequence ID" value="KAK6749197.1"/>
    <property type="molecule type" value="Genomic_DNA"/>
</dbReference>
<organism evidence="2 3">
    <name type="scientific">Necator americanus</name>
    <name type="common">Human hookworm</name>
    <dbReference type="NCBI Taxonomy" id="51031"/>
    <lineage>
        <taxon>Eukaryota</taxon>
        <taxon>Metazoa</taxon>
        <taxon>Ecdysozoa</taxon>
        <taxon>Nematoda</taxon>
        <taxon>Chromadorea</taxon>
        <taxon>Rhabditida</taxon>
        <taxon>Rhabditina</taxon>
        <taxon>Rhabditomorpha</taxon>
        <taxon>Strongyloidea</taxon>
        <taxon>Ancylostomatidae</taxon>
        <taxon>Bunostominae</taxon>
        <taxon>Necator</taxon>
    </lineage>
</organism>
<comment type="caution">
    <text evidence="2">The sequence shown here is derived from an EMBL/GenBank/DDBJ whole genome shotgun (WGS) entry which is preliminary data.</text>
</comment>
<accession>A0ABR1DFD4</accession>
<name>A0ABR1DFD4_NECAM</name>
<feature type="region of interest" description="Disordered" evidence="1">
    <location>
        <begin position="309"/>
        <end position="328"/>
    </location>
</feature>
<evidence type="ECO:0000313" key="2">
    <source>
        <dbReference type="EMBL" id="KAK6749197.1"/>
    </source>
</evidence>
<feature type="compositionally biased region" description="Basic and acidic residues" evidence="1">
    <location>
        <begin position="312"/>
        <end position="328"/>
    </location>
</feature>
<dbReference type="Proteomes" id="UP001303046">
    <property type="component" value="Unassembled WGS sequence"/>
</dbReference>
<evidence type="ECO:0000256" key="1">
    <source>
        <dbReference type="SAM" id="MobiDB-lite"/>
    </source>
</evidence>
<keyword evidence="3" id="KW-1185">Reference proteome</keyword>
<reference evidence="2 3" key="1">
    <citation type="submission" date="2023-08" db="EMBL/GenBank/DDBJ databases">
        <title>A Necator americanus chromosomal reference genome.</title>
        <authorList>
            <person name="Ilik V."/>
            <person name="Petrzelkova K.J."/>
            <person name="Pardy F."/>
            <person name="Fuh T."/>
            <person name="Niatou-Singa F.S."/>
            <person name="Gouil Q."/>
            <person name="Baker L."/>
            <person name="Ritchie M.E."/>
            <person name="Jex A.R."/>
            <person name="Gazzola D."/>
            <person name="Li H."/>
            <person name="Toshio Fujiwara R."/>
            <person name="Zhan B."/>
            <person name="Aroian R.V."/>
            <person name="Pafco B."/>
            <person name="Schwarz E.M."/>
        </authorList>
    </citation>
    <scope>NUCLEOTIDE SEQUENCE [LARGE SCALE GENOMIC DNA]</scope>
    <source>
        <strain evidence="2 3">Aroian</strain>
        <tissue evidence="2">Whole animal</tissue>
    </source>
</reference>
<evidence type="ECO:0000313" key="3">
    <source>
        <dbReference type="Proteomes" id="UP001303046"/>
    </source>
</evidence>
<gene>
    <name evidence="2" type="primary">Necator_chrIV.g14958</name>
    <name evidence="2" type="ORF">RB195_001663</name>
</gene>